<name>A0AAE0FL29_9CHLO</name>
<keyword evidence="3" id="KW-1185">Reference proteome</keyword>
<dbReference type="Proteomes" id="UP001190700">
    <property type="component" value="Unassembled WGS sequence"/>
</dbReference>
<comment type="caution">
    <text evidence="2">The sequence shown here is derived from an EMBL/GenBank/DDBJ whole genome shotgun (WGS) entry which is preliminary data.</text>
</comment>
<accession>A0AAE0FL29</accession>
<protein>
    <submittedName>
        <fullName evidence="2">Uncharacterized protein</fullName>
    </submittedName>
</protein>
<feature type="region of interest" description="Disordered" evidence="1">
    <location>
        <begin position="113"/>
        <end position="137"/>
    </location>
</feature>
<evidence type="ECO:0000313" key="2">
    <source>
        <dbReference type="EMBL" id="KAK3261791.1"/>
    </source>
</evidence>
<evidence type="ECO:0000256" key="1">
    <source>
        <dbReference type="SAM" id="MobiDB-lite"/>
    </source>
</evidence>
<organism evidence="2 3">
    <name type="scientific">Cymbomonas tetramitiformis</name>
    <dbReference type="NCBI Taxonomy" id="36881"/>
    <lineage>
        <taxon>Eukaryota</taxon>
        <taxon>Viridiplantae</taxon>
        <taxon>Chlorophyta</taxon>
        <taxon>Pyramimonadophyceae</taxon>
        <taxon>Pyramimonadales</taxon>
        <taxon>Pyramimonadaceae</taxon>
        <taxon>Cymbomonas</taxon>
    </lineage>
</organism>
<dbReference type="EMBL" id="LGRX02016659">
    <property type="protein sequence ID" value="KAK3261791.1"/>
    <property type="molecule type" value="Genomic_DNA"/>
</dbReference>
<gene>
    <name evidence="2" type="ORF">CYMTET_29318</name>
</gene>
<feature type="non-terminal residue" evidence="2">
    <location>
        <position position="1"/>
    </location>
</feature>
<evidence type="ECO:0000313" key="3">
    <source>
        <dbReference type="Proteomes" id="UP001190700"/>
    </source>
</evidence>
<sequence length="137" mass="15731">EVFNTRMVMEEARLKIMSKGKAFKPPSPPRKPVMQSLLTPAELHDMHARGKAIRTRREEDAQAEIDPFSSIMQELNRFKLTEKAEEFEKRAKASSKIKRKTLVRNATMATVRAPSVEANPSPIVQERARNRHTSMFQ</sequence>
<proteinExistence type="predicted"/>
<reference evidence="2 3" key="1">
    <citation type="journal article" date="2015" name="Genome Biol. Evol.">
        <title>Comparative Genomics of a Bacterivorous Green Alga Reveals Evolutionary Causalities and Consequences of Phago-Mixotrophic Mode of Nutrition.</title>
        <authorList>
            <person name="Burns J.A."/>
            <person name="Paasch A."/>
            <person name="Narechania A."/>
            <person name="Kim E."/>
        </authorList>
    </citation>
    <scope>NUCLEOTIDE SEQUENCE [LARGE SCALE GENOMIC DNA]</scope>
    <source>
        <strain evidence="2 3">PLY_AMNH</strain>
    </source>
</reference>
<dbReference type="AlphaFoldDB" id="A0AAE0FL29"/>